<organism evidence="3 4">
    <name type="scientific">Flavobacterium algoritolerans</name>
    <dbReference type="NCBI Taxonomy" id="3041254"/>
    <lineage>
        <taxon>Bacteria</taxon>
        <taxon>Pseudomonadati</taxon>
        <taxon>Bacteroidota</taxon>
        <taxon>Flavobacteriia</taxon>
        <taxon>Flavobacteriales</taxon>
        <taxon>Flavobacteriaceae</taxon>
        <taxon>Flavobacterium</taxon>
    </lineage>
</organism>
<feature type="transmembrane region" description="Helical" evidence="1">
    <location>
        <begin position="284"/>
        <end position="307"/>
    </location>
</feature>
<dbReference type="Proteomes" id="UP001243403">
    <property type="component" value="Unassembled WGS sequence"/>
</dbReference>
<feature type="transmembrane region" description="Helical" evidence="1">
    <location>
        <begin position="81"/>
        <end position="98"/>
    </location>
</feature>
<feature type="domain" description="Acyltransferase 3" evidence="2">
    <location>
        <begin position="7"/>
        <end position="341"/>
    </location>
</feature>
<evidence type="ECO:0000256" key="1">
    <source>
        <dbReference type="SAM" id="Phobius"/>
    </source>
</evidence>
<reference evidence="3 4" key="1">
    <citation type="submission" date="2023-04" db="EMBL/GenBank/DDBJ databases">
        <title>Two novel species of Flavobacterium.</title>
        <authorList>
            <person name="Liu Q."/>
            <person name="Xin Y.-H."/>
        </authorList>
    </citation>
    <scope>NUCLEOTIDE SEQUENCE [LARGE SCALE GENOMIC DNA]</scope>
    <source>
        <strain evidence="3 4">LB1P51</strain>
    </source>
</reference>
<dbReference type="PANTHER" id="PTHR23028">
    <property type="entry name" value="ACETYLTRANSFERASE"/>
    <property type="match status" value="1"/>
</dbReference>
<protein>
    <submittedName>
        <fullName evidence="3">Acyltransferase</fullName>
        <ecNumber evidence="3">2.3.-.-</ecNumber>
    </submittedName>
</protein>
<feature type="transmembrane region" description="Helical" evidence="1">
    <location>
        <begin position="166"/>
        <end position="188"/>
    </location>
</feature>
<name>A0ABT6VDL5_9FLAO</name>
<dbReference type="RefSeq" id="WP_282717902.1">
    <property type="nucleotide sequence ID" value="NZ_JASCRZ010000005.1"/>
</dbReference>
<feature type="transmembrane region" description="Helical" evidence="1">
    <location>
        <begin position="231"/>
        <end position="247"/>
    </location>
</feature>
<proteinExistence type="predicted"/>
<keyword evidence="1" id="KW-0812">Transmembrane</keyword>
<dbReference type="Pfam" id="PF01757">
    <property type="entry name" value="Acyl_transf_3"/>
    <property type="match status" value="1"/>
</dbReference>
<keyword evidence="1" id="KW-0472">Membrane</keyword>
<dbReference type="InterPro" id="IPR050879">
    <property type="entry name" value="Acyltransferase_3"/>
</dbReference>
<sequence>MIGKKLHYIDAIRGLAILMVVMHHTSQKGVLQMPHFIAVLLSLGTRGVQLFFIASAFTLFRSYQNRSFVETHPIRNFFIRRFFRIAPIYYLGIFYYVFESYFDVPYWLGNQPLISIYNIMSNFFFLHGFSPFWINSLVPGGWSIAVEMLFYGLFPFLFLKIKSANSAFIFLNVTLMIKLIFQEFFYSFTFISEPYLWREFLFYYLPSQLPIFALGILMYFLIEDSAGFKLISRKGILLFLILLPLQVGSRFDFLYLNHIIFGIGFVIFGNLLSEGKLSFFSNTIIRYIGKISFSIYIVHFIVISWLAKFHLLNLSDHFLIDYIIRFTLILSLSVVISTATYYLIEIPFQNFAKRLIKKQESQKVILSIK</sequence>
<feature type="transmembrane region" description="Helical" evidence="1">
    <location>
        <begin position="36"/>
        <end position="60"/>
    </location>
</feature>
<evidence type="ECO:0000313" key="3">
    <source>
        <dbReference type="EMBL" id="MDI5895563.1"/>
    </source>
</evidence>
<dbReference type="PANTHER" id="PTHR23028:SF53">
    <property type="entry name" value="ACYL_TRANSF_3 DOMAIN-CONTAINING PROTEIN"/>
    <property type="match status" value="1"/>
</dbReference>
<keyword evidence="3" id="KW-0808">Transferase</keyword>
<gene>
    <name evidence="3" type="ORF">QLS65_11740</name>
</gene>
<comment type="caution">
    <text evidence="3">The sequence shown here is derived from an EMBL/GenBank/DDBJ whole genome shotgun (WGS) entry which is preliminary data.</text>
</comment>
<evidence type="ECO:0000259" key="2">
    <source>
        <dbReference type="Pfam" id="PF01757"/>
    </source>
</evidence>
<dbReference type="EC" id="2.3.-.-" evidence="3"/>
<dbReference type="EMBL" id="JASCRZ010000005">
    <property type="protein sequence ID" value="MDI5895563.1"/>
    <property type="molecule type" value="Genomic_DNA"/>
</dbReference>
<accession>A0ABT6VDL5</accession>
<dbReference type="GO" id="GO:0016746">
    <property type="term" value="F:acyltransferase activity"/>
    <property type="evidence" value="ECO:0007669"/>
    <property type="project" value="UniProtKB-KW"/>
</dbReference>
<evidence type="ECO:0000313" key="4">
    <source>
        <dbReference type="Proteomes" id="UP001243403"/>
    </source>
</evidence>
<feature type="transmembrane region" description="Helical" evidence="1">
    <location>
        <begin position="200"/>
        <end position="222"/>
    </location>
</feature>
<feature type="transmembrane region" description="Helical" evidence="1">
    <location>
        <begin position="322"/>
        <end position="344"/>
    </location>
</feature>
<feature type="transmembrane region" description="Helical" evidence="1">
    <location>
        <begin position="253"/>
        <end position="272"/>
    </location>
</feature>
<keyword evidence="4" id="KW-1185">Reference proteome</keyword>
<keyword evidence="1" id="KW-1133">Transmembrane helix</keyword>
<dbReference type="InterPro" id="IPR002656">
    <property type="entry name" value="Acyl_transf_3_dom"/>
</dbReference>
<keyword evidence="3" id="KW-0012">Acyltransferase</keyword>
<feature type="transmembrane region" description="Helical" evidence="1">
    <location>
        <begin position="132"/>
        <end position="154"/>
    </location>
</feature>